<dbReference type="Proteomes" id="UP001610631">
    <property type="component" value="Unassembled WGS sequence"/>
</dbReference>
<dbReference type="SUPFAM" id="SSF53187">
    <property type="entry name" value="Zn-dependent exopeptidases"/>
    <property type="match status" value="1"/>
</dbReference>
<protein>
    <recommendedName>
        <fullName evidence="3">M20/M25/M40 family metallo-hydrolase</fullName>
    </recommendedName>
</protein>
<evidence type="ECO:0008006" key="3">
    <source>
        <dbReference type="Google" id="ProtNLM"/>
    </source>
</evidence>
<comment type="caution">
    <text evidence="1">The sequence shown here is derived from an EMBL/GenBank/DDBJ whole genome shotgun (WGS) entry which is preliminary data.</text>
</comment>
<dbReference type="RefSeq" id="WP_395513830.1">
    <property type="nucleotide sequence ID" value="NZ_JBBDHD010000198.1"/>
</dbReference>
<evidence type="ECO:0000313" key="1">
    <source>
        <dbReference type="EMBL" id="MFH7600239.1"/>
    </source>
</evidence>
<sequence>MAGDGPGLPGGLGARVDALMDGLRKDPERLAAIPSIAFPGCPPGPVEAAHDLVASLLLAAGAPTVERIDLPGTAPAVWAEVPPPDPSAPTVLLYAHYDVQPPGGPDRAEGGLGHRGLVHRHRRLDPAGQRAGHGGSRAEVLLFGAQDGMCNLHAPNERVLLSELRNTVVAPAAFVREYAADFRAAGAPR</sequence>
<dbReference type="EMBL" id="JBBDHD010000198">
    <property type="protein sequence ID" value="MFH7600239.1"/>
    <property type="molecule type" value="Genomic_DNA"/>
</dbReference>
<keyword evidence="2" id="KW-1185">Reference proteome</keyword>
<accession>A0ABW7PPN1</accession>
<name>A0ABW7PPN1_9ACTN</name>
<organism evidence="1 2">
    <name type="scientific">Streptomyces racemochromogenes</name>
    <dbReference type="NCBI Taxonomy" id="67353"/>
    <lineage>
        <taxon>Bacteria</taxon>
        <taxon>Bacillati</taxon>
        <taxon>Actinomycetota</taxon>
        <taxon>Actinomycetes</taxon>
        <taxon>Kitasatosporales</taxon>
        <taxon>Streptomycetaceae</taxon>
        <taxon>Streptomyces</taxon>
    </lineage>
</organism>
<evidence type="ECO:0000313" key="2">
    <source>
        <dbReference type="Proteomes" id="UP001610631"/>
    </source>
</evidence>
<reference evidence="1 2" key="1">
    <citation type="submission" date="2024-03" db="EMBL/GenBank/DDBJ databases">
        <title>Whole genome sequencing of Streptomyces racemochromogenes, to identify antimicrobial biosynthetic gene clusters.</title>
        <authorList>
            <person name="Suryawanshi P."/>
            <person name="Krishnaraj P.U."/>
            <person name="Arun Y.P."/>
            <person name="Suryawanshi M.P."/>
            <person name="Rakshit O."/>
        </authorList>
    </citation>
    <scope>NUCLEOTIDE SEQUENCE [LARGE SCALE GENOMIC DNA]</scope>
    <source>
        <strain evidence="1 2">AUDT626</strain>
    </source>
</reference>
<dbReference type="Gene3D" id="3.40.630.10">
    <property type="entry name" value="Zn peptidases"/>
    <property type="match status" value="1"/>
</dbReference>
<gene>
    <name evidence="1" type="ORF">WDV06_34850</name>
</gene>
<proteinExistence type="predicted"/>